<dbReference type="AlphaFoldDB" id="A0A7S2B4A6"/>
<keyword evidence="1" id="KW-0472">Membrane</keyword>
<evidence type="ECO:0000313" key="2">
    <source>
        <dbReference type="EMBL" id="CAD9386209.1"/>
    </source>
</evidence>
<sequence>MLDIIIEADGEPTKGMGSELFHAKFLSSKKDRVVIFKVVPANLKAKKALHARHAADLDNPWMSRWASLAVMTITAQMLLFPLYLFASVLIIAYNVSDAWSVLVTGAALMFLFELEDVLFRHTVSEGEKIIMKKDFSGDHHTSHFPELKQHVEVSAQMLKLINKSHNKDFYKYKRYCQTVTHAQKQLSNHIKDWLYREEESLSRDTMDLASRVRRMQSLSFPRHKLGARAMSFTFSPKMEFLERHNSGALADVNVFGEHASPAPPMNVYVFTAWRCTQGTIKSVLCYKLLTCTVLQFAVAVEIIVDYGSFDRVCEDRSYGEWTSEDTVSGPAAVVATIMVITLICARKVCRCLQALNLMAWPSHYKDFTHDSIWHAQLFSKKHTSDGNGRSVLATIGSCAVWFSMILSEVHIVCFLCLSMMIVVLVVKFTCGT</sequence>
<organism evidence="2">
    <name type="scientific">Octactis speculum</name>
    <dbReference type="NCBI Taxonomy" id="3111310"/>
    <lineage>
        <taxon>Eukaryota</taxon>
        <taxon>Sar</taxon>
        <taxon>Stramenopiles</taxon>
        <taxon>Ochrophyta</taxon>
        <taxon>Dictyochophyceae</taxon>
        <taxon>Dictyochales</taxon>
        <taxon>Dictyochaceae</taxon>
        <taxon>Octactis</taxon>
    </lineage>
</organism>
<feature type="transmembrane region" description="Helical" evidence="1">
    <location>
        <begin position="409"/>
        <end position="430"/>
    </location>
</feature>
<keyword evidence="1" id="KW-1133">Transmembrane helix</keyword>
<protein>
    <submittedName>
        <fullName evidence="2">Uncharacterized protein</fullName>
    </submittedName>
</protein>
<gene>
    <name evidence="2" type="ORF">DSPE1174_LOCUS5501</name>
</gene>
<accession>A0A7S2B4A6</accession>
<keyword evidence="1" id="KW-0812">Transmembrane</keyword>
<proteinExistence type="predicted"/>
<reference evidence="2" key="1">
    <citation type="submission" date="2021-01" db="EMBL/GenBank/DDBJ databases">
        <authorList>
            <person name="Corre E."/>
            <person name="Pelletier E."/>
            <person name="Niang G."/>
            <person name="Scheremetjew M."/>
            <person name="Finn R."/>
            <person name="Kale V."/>
            <person name="Holt S."/>
            <person name="Cochrane G."/>
            <person name="Meng A."/>
            <person name="Brown T."/>
            <person name="Cohen L."/>
        </authorList>
    </citation>
    <scope>NUCLEOTIDE SEQUENCE</scope>
    <source>
        <strain evidence="2">CCMP1381</strain>
    </source>
</reference>
<evidence type="ECO:0000256" key="1">
    <source>
        <dbReference type="SAM" id="Phobius"/>
    </source>
</evidence>
<feature type="transmembrane region" description="Helical" evidence="1">
    <location>
        <begin position="68"/>
        <end position="93"/>
    </location>
</feature>
<name>A0A7S2B4A6_9STRA</name>
<dbReference type="EMBL" id="HBGS01010432">
    <property type="protein sequence ID" value="CAD9386209.1"/>
    <property type="molecule type" value="Transcribed_RNA"/>
</dbReference>